<dbReference type="GO" id="GO:0003700">
    <property type="term" value="F:DNA-binding transcription factor activity"/>
    <property type="evidence" value="ECO:0007669"/>
    <property type="project" value="TreeGrafter"/>
</dbReference>
<keyword evidence="2" id="KW-0238">DNA-binding</keyword>
<dbReference type="SMART" id="SM00100">
    <property type="entry name" value="cNMP"/>
    <property type="match status" value="1"/>
</dbReference>
<dbReference type="PANTHER" id="PTHR24567">
    <property type="entry name" value="CRP FAMILY TRANSCRIPTIONAL REGULATORY PROTEIN"/>
    <property type="match status" value="1"/>
</dbReference>
<dbReference type="InterPro" id="IPR050397">
    <property type="entry name" value="Env_Response_Regulators"/>
</dbReference>
<dbReference type="GO" id="GO:0005829">
    <property type="term" value="C:cytosol"/>
    <property type="evidence" value="ECO:0007669"/>
    <property type="project" value="TreeGrafter"/>
</dbReference>
<dbReference type="Gene3D" id="1.10.10.10">
    <property type="entry name" value="Winged helix-like DNA-binding domain superfamily/Winged helix DNA-binding domain"/>
    <property type="match status" value="1"/>
</dbReference>
<organism evidence="6 7">
    <name type="scientific">Malaciobacter molluscorum LMG 25693</name>
    <dbReference type="NCBI Taxonomy" id="870501"/>
    <lineage>
        <taxon>Bacteria</taxon>
        <taxon>Pseudomonadati</taxon>
        <taxon>Campylobacterota</taxon>
        <taxon>Epsilonproteobacteria</taxon>
        <taxon>Campylobacterales</taxon>
        <taxon>Arcobacteraceae</taxon>
        <taxon>Malaciobacter</taxon>
    </lineage>
</organism>
<reference evidence="6 7" key="1">
    <citation type="submission" date="2017-09" db="EMBL/GenBank/DDBJ databases">
        <title>Arcobacter canalis sp. nov., a new species isolated from a water canal contaminated with urban sewage.</title>
        <authorList>
            <person name="Perez-Cataluna A."/>
            <person name="Salas-Masso N."/>
            <person name="Figueras M.J."/>
        </authorList>
    </citation>
    <scope>NUCLEOTIDE SEQUENCE [LARGE SCALE GENOMIC DNA]</scope>
    <source>
        <strain evidence="6 7">F98-3</strain>
    </source>
</reference>
<dbReference type="EMBL" id="CP032098">
    <property type="protein sequence ID" value="AXX91429.1"/>
    <property type="molecule type" value="Genomic_DNA"/>
</dbReference>
<dbReference type="AlphaFoldDB" id="A0A2G1DK86"/>
<dbReference type="InterPro" id="IPR036388">
    <property type="entry name" value="WH-like_DNA-bd_sf"/>
</dbReference>
<dbReference type="InterPro" id="IPR014710">
    <property type="entry name" value="RmlC-like_jellyroll"/>
</dbReference>
<dbReference type="GO" id="GO:0003677">
    <property type="term" value="F:DNA binding"/>
    <property type="evidence" value="ECO:0007669"/>
    <property type="project" value="UniProtKB-KW"/>
</dbReference>
<dbReference type="PANTHER" id="PTHR24567:SF26">
    <property type="entry name" value="REGULATORY PROTEIN YEIL"/>
    <property type="match status" value="1"/>
</dbReference>
<proteinExistence type="predicted"/>
<dbReference type="Pfam" id="PF00027">
    <property type="entry name" value="cNMP_binding"/>
    <property type="match status" value="1"/>
</dbReference>
<keyword evidence="1" id="KW-0805">Transcription regulation</keyword>
<evidence type="ECO:0000256" key="1">
    <source>
        <dbReference type="ARBA" id="ARBA00023015"/>
    </source>
</evidence>
<dbReference type="InterPro" id="IPR036390">
    <property type="entry name" value="WH_DNA-bd_sf"/>
</dbReference>
<evidence type="ECO:0000256" key="2">
    <source>
        <dbReference type="ARBA" id="ARBA00023125"/>
    </source>
</evidence>
<protein>
    <submittedName>
        <fullName evidence="6">Crp/Fnr family transcriptional regulator</fullName>
    </submittedName>
    <submittedName>
        <fullName evidence="5">Nitrosative stress-response regulator NssR, Crp/Fnr family</fullName>
    </submittedName>
</protein>
<dbReference type="InterPro" id="IPR012318">
    <property type="entry name" value="HTH_CRP"/>
</dbReference>
<dbReference type="SUPFAM" id="SSF46785">
    <property type="entry name" value="Winged helix' DNA-binding domain"/>
    <property type="match status" value="1"/>
</dbReference>
<evidence type="ECO:0000256" key="3">
    <source>
        <dbReference type="ARBA" id="ARBA00023163"/>
    </source>
</evidence>
<dbReference type="RefSeq" id="WP_099341583.1">
    <property type="nucleotide sequence ID" value="NZ_CP032098.1"/>
</dbReference>
<dbReference type="Pfam" id="PF13545">
    <property type="entry name" value="HTH_Crp_2"/>
    <property type="match status" value="1"/>
</dbReference>
<gene>
    <name evidence="5" type="ORF">AMOL_0413</name>
    <name evidence="6" type="ORF">CPU12_02905</name>
</gene>
<dbReference type="Proteomes" id="UP000221222">
    <property type="component" value="Unassembled WGS sequence"/>
</dbReference>
<evidence type="ECO:0000313" key="8">
    <source>
        <dbReference type="Proteomes" id="UP000262712"/>
    </source>
</evidence>
<evidence type="ECO:0000259" key="4">
    <source>
        <dbReference type="PROSITE" id="PS50042"/>
    </source>
</evidence>
<dbReference type="CDD" id="cd00038">
    <property type="entry name" value="CAP_ED"/>
    <property type="match status" value="1"/>
</dbReference>
<name>A0A2G1DK86_9BACT</name>
<dbReference type="Proteomes" id="UP000262712">
    <property type="component" value="Chromosome"/>
</dbReference>
<sequence length="208" mass="24678">MNLNQLYLFEDLDEKTLKKIEKISIKTNFSKDNIIFYEGDESNYLHLLIKGVVKLYKSTSTNKEIVMKYFYDNELIAELSNFENIPYPATAVAYSECEILKIDFEKFKKIIYSNEKMILKIQSSLIKKIKNLERIISSQLVLDTHERVAKYIVENQEDFFKTKNVLIAQMLNITPETLSRVLRNYKDKGYIDMKKREINQEELILIYN</sequence>
<dbReference type="PROSITE" id="PS50042">
    <property type="entry name" value="CNMP_BINDING_3"/>
    <property type="match status" value="1"/>
</dbReference>
<evidence type="ECO:0000313" key="6">
    <source>
        <dbReference type="EMBL" id="PHO18824.1"/>
    </source>
</evidence>
<reference evidence="5 8" key="2">
    <citation type="submission" date="2018-08" db="EMBL/GenBank/DDBJ databases">
        <title>Complete genome of the Arcobacter molluscorum type strain LMG 25693.</title>
        <authorList>
            <person name="Miller W.G."/>
            <person name="Yee E."/>
            <person name="Bono J.L."/>
        </authorList>
    </citation>
    <scope>NUCLEOTIDE SEQUENCE [LARGE SCALE GENOMIC DNA]</scope>
    <source>
        <strain evidence="5 8">CECT 7696</strain>
    </source>
</reference>
<dbReference type="KEGG" id="amol:AMOL_0413"/>
<feature type="domain" description="Cyclic nucleotide-binding" evidence="4">
    <location>
        <begin position="8"/>
        <end position="128"/>
    </location>
</feature>
<dbReference type="InterPro" id="IPR000595">
    <property type="entry name" value="cNMP-bd_dom"/>
</dbReference>
<dbReference type="InterPro" id="IPR018490">
    <property type="entry name" value="cNMP-bd_dom_sf"/>
</dbReference>
<accession>A0A2G1DK86</accession>
<keyword evidence="3" id="KW-0804">Transcription</keyword>
<dbReference type="SUPFAM" id="SSF51206">
    <property type="entry name" value="cAMP-binding domain-like"/>
    <property type="match status" value="1"/>
</dbReference>
<dbReference type="Gene3D" id="2.60.120.10">
    <property type="entry name" value="Jelly Rolls"/>
    <property type="match status" value="1"/>
</dbReference>
<dbReference type="EMBL" id="NXFY01000003">
    <property type="protein sequence ID" value="PHO18824.1"/>
    <property type="molecule type" value="Genomic_DNA"/>
</dbReference>
<keyword evidence="7" id="KW-1185">Reference proteome</keyword>
<evidence type="ECO:0000313" key="5">
    <source>
        <dbReference type="EMBL" id="AXX91429.1"/>
    </source>
</evidence>
<evidence type="ECO:0000313" key="7">
    <source>
        <dbReference type="Proteomes" id="UP000221222"/>
    </source>
</evidence>